<evidence type="ECO:0000259" key="2">
    <source>
        <dbReference type="Pfam" id="PF00534"/>
    </source>
</evidence>
<dbReference type="Pfam" id="PF00534">
    <property type="entry name" value="Glycos_transf_1"/>
    <property type="match status" value="1"/>
</dbReference>
<sequence>MKILFVMYNMEIGGTRRSLLNLMEEMVKAGVQCDLLLFSPYGDFMNQIPHGVRVLHGDILMQSIYATKQTLKKYAPSYLVLMKAVQKILKKVFGEKRFYDWVMRGYANRHFNSNDYDAVIAFQEGDCVKFVTYVPSPCRLAWIHNDYGNLQGEQRGTPAIFSKLDSILFVAEGTRRTFVEAYPQFADKMRVIPNILPQDRIRESASADDTERIFTDLNRIHIVSVGRVARQKAFERIPEVLDGLGALSQRIEWAVIGDGPDLPRLRNELEAKGLQDRVHFIGARNKPFPLVRQADLYVLTSLYESQPMVVMEALTLGVPVLSTDFASVRELLGDKPFGMICENSVAGLTDSLRQLLESPEKIRSMQKSAKEYEYDNDAIISAIVGLIRR</sequence>
<dbReference type="AlphaFoldDB" id="A0A5J5DZZ3"/>
<organism evidence="3 4">
    <name type="scientific">Bifidobacterium reuteri</name>
    <dbReference type="NCBI Taxonomy" id="983706"/>
    <lineage>
        <taxon>Bacteria</taxon>
        <taxon>Bacillati</taxon>
        <taxon>Actinomycetota</taxon>
        <taxon>Actinomycetes</taxon>
        <taxon>Bifidobacteriales</taxon>
        <taxon>Bifidobacteriaceae</taxon>
        <taxon>Bifidobacterium</taxon>
    </lineage>
</organism>
<reference evidence="3 4" key="1">
    <citation type="journal article" date="2019" name="Syst. Appl. Microbiol.">
        <title>Characterization of Bifidobacterium species in feaces of the Egyptian fruit bat: Description of B. vespertilionis sp. nov. and B. rousetti sp. nov.</title>
        <authorList>
            <person name="Modesto M."/>
            <person name="Satti M."/>
            <person name="Watanabe K."/>
            <person name="Puglisi E."/>
            <person name="Morelli L."/>
            <person name="Huang C.-H."/>
            <person name="Liou J.-S."/>
            <person name="Miyashita M."/>
            <person name="Tamura T."/>
            <person name="Saito S."/>
            <person name="Mori K."/>
            <person name="Huang L."/>
            <person name="Sciavilla P."/>
            <person name="Sandri C."/>
            <person name="Spiezio C."/>
            <person name="Vitali F."/>
            <person name="Cavalieri D."/>
            <person name="Perpetuini G."/>
            <person name="Tofalo R."/>
            <person name="Bonetti A."/>
            <person name="Arita M."/>
            <person name="Mattarelli P."/>
        </authorList>
    </citation>
    <scope>NUCLEOTIDE SEQUENCE [LARGE SCALE GENOMIC DNA]</scope>
    <source>
        <strain evidence="3 4">RST19</strain>
    </source>
</reference>
<proteinExistence type="predicted"/>
<dbReference type="InterPro" id="IPR001296">
    <property type="entry name" value="Glyco_trans_1"/>
</dbReference>
<dbReference type="PANTHER" id="PTHR12526">
    <property type="entry name" value="GLYCOSYLTRANSFERASE"/>
    <property type="match status" value="1"/>
</dbReference>
<feature type="domain" description="Glycosyl transferase family 1" evidence="2">
    <location>
        <begin position="216"/>
        <end position="371"/>
    </location>
</feature>
<dbReference type="EMBL" id="RZUG01000035">
    <property type="protein sequence ID" value="KAA8822415.1"/>
    <property type="molecule type" value="Genomic_DNA"/>
</dbReference>
<evidence type="ECO:0000256" key="1">
    <source>
        <dbReference type="ARBA" id="ARBA00022679"/>
    </source>
</evidence>
<dbReference type="CDD" id="cd03811">
    <property type="entry name" value="GT4_GT28_WabH-like"/>
    <property type="match status" value="1"/>
</dbReference>
<dbReference type="RefSeq" id="WP_150336095.1">
    <property type="nucleotide sequence ID" value="NZ_RZUG01000035.1"/>
</dbReference>
<dbReference type="GO" id="GO:0016757">
    <property type="term" value="F:glycosyltransferase activity"/>
    <property type="evidence" value="ECO:0007669"/>
    <property type="project" value="InterPro"/>
</dbReference>
<dbReference type="SUPFAM" id="SSF53756">
    <property type="entry name" value="UDP-Glycosyltransferase/glycogen phosphorylase"/>
    <property type="match status" value="1"/>
</dbReference>
<gene>
    <name evidence="3" type="ORF">EMO92_11135</name>
</gene>
<evidence type="ECO:0000313" key="3">
    <source>
        <dbReference type="EMBL" id="KAA8822415.1"/>
    </source>
</evidence>
<comment type="caution">
    <text evidence="3">The sequence shown here is derived from an EMBL/GenBank/DDBJ whole genome shotgun (WGS) entry which is preliminary data.</text>
</comment>
<evidence type="ECO:0000313" key="4">
    <source>
        <dbReference type="Proteomes" id="UP000326251"/>
    </source>
</evidence>
<accession>A0A5J5DZZ3</accession>
<dbReference type="Proteomes" id="UP000326251">
    <property type="component" value="Unassembled WGS sequence"/>
</dbReference>
<name>A0A5J5DZZ3_9BIFI</name>
<dbReference type="PANTHER" id="PTHR12526:SF630">
    <property type="entry name" value="GLYCOSYLTRANSFERASE"/>
    <property type="match status" value="1"/>
</dbReference>
<dbReference type="Gene3D" id="3.40.50.2000">
    <property type="entry name" value="Glycogen Phosphorylase B"/>
    <property type="match status" value="2"/>
</dbReference>
<protein>
    <submittedName>
        <fullName evidence="3">Glycosyltransferase</fullName>
    </submittedName>
</protein>
<keyword evidence="1 3" id="KW-0808">Transferase</keyword>